<dbReference type="Pfam" id="PF00120">
    <property type="entry name" value="Gln-synt_C"/>
    <property type="match status" value="1"/>
</dbReference>
<dbReference type="PANTHER" id="PTHR43407">
    <property type="entry name" value="GLUTAMINE SYNTHETASE"/>
    <property type="match status" value="1"/>
</dbReference>
<dbReference type="EMBL" id="CP034345">
    <property type="protein sequence ID" value="QGX96674.1"/>
    <property type="molecule type" value="Genomic_DNA"/>
</dbReference>
<name>A0A6B9FCI1_9EURY</name>
<dbReference type="InterPro" id="IPR008147">
    <property type="entry name" value="Gln_synt_N"/>
</dbReference>
<dbReference type="InterPro" id="IPR014746">
    <property type="entry name" value="Gln_synth/guanido_kin_cat_dom"/>
</dbReference>
<dbReference type="Proteomes" id="UP000428325">
    <property type="component" value="Chromosome"/>
</dbReference>
<dbReference type="AlphaFoldDB" id="A0A6B9FCI1"/>
<dbReference type="SUPFAM" id="SSF55931">
    <property type="entry name" value="Glutamine synthetase/guanido kinase"/>
    <property type="match status" value="1"/>
</dbReference>
<dbReference type="GO" id="GO:0006542">
    <property type="term" value="P:glutamine biosynthetic process"/>
    <property type="evidence" value="ECO:0007669"/>
    <property type="project" value="InterPro"/>
</dbReference>
<dbReference type="PANTHER" id="PTHR43407:SF1">
    <property type="entry name" value="LENGSIN"/>
    <property type="match status" value="1"/>
</dbReference>
<reference evidence="7 8" key="1">
    <citation type="submission" date="2018-12" db="EMBL/GenBank/DDBJ databases">
        <title>Complete genome sequence of Haloplanus rallus MBLA0036.</title>
        <authorList>
            <person name="Nam Y.-d."/>
            <person name="Kang J."/>
            <person name="Chung W.-H."/>
            <person name="Park Y.S."/>
        </authorList>
    </citation>
    <scope>NUCLEOTIDE SEQUENCE [LARGE SCALE GENOMIC DNA]</scope>
    <source>
        <strain evidence="7 8">MBLA0036</strain>
    </source>
</reference>
<evidence type="ECO:0000256" key="2">
    <source>
        <dbReference type="PROSITE-ProRule" id="PRU01330"/>
    </source>
</evidence>
<dbReference type="GO" id="GO:0004356">
    <property type="term" value="F:glutamine synthetase activity"/>
    <property type="evidence" value="ECO:0007669"/>
    <property type="project" value="InterPro"/>
</dbReference>
<feature type="domain" description="GS beta-grasp" evidence="5">
    <location>
        <begin position="8"/>
        <end position="102"/>
    </location>
</feature>
<comment type="similarity">
    <text evidence="1 2 3">Belongs to the glutamine synthetase family.</text>
</comment>
<dbReference type="InterPro" id="IPR036651">
    <property type="entry name" value="Gln_synt_N_sf"/>
</dbReference>
<dbReference type="PROSITE" id="PS51986">
    <property type="entry name" value="GS_BETA_GRASP"/>
    <property type="match status" value="1"/>
</dbReference>
<accession>A0A6B9FCI1</accession>
<evidence type="ECO:0000259" key="6">
    <source>
        <dbReference type="PROSITE" id="PS51987"/>
    </source>
</evidence>
<organism evidence="7 8">
    <name type="scientific">Haloplanus rallus</name>
    <dbReference type="NCBI Taxonomy" id="1816183"/>
    <lineage>
        <taxon>Archaea</taxon>
        <taxon>Methanobacteriati</taxon>
        <taxon>Methanobacteriota</taxon>
        <taxon>Stenosarchaea group</taxon>
        <taxon>Halobacteria</taxon>
        <taxon>Halobacteriales</taxon>
        <taxon>Haloferacaceae</taxon>
        <taxon>Haloplanus</taxon>
    </lineage>
</organism>
<dbReference type="GO" id="GO:0016020">
    <property type="term" value="C:membrane"/>
    <property type="evidence" value="ECO:0007669"/>
    <property type="project" value="TreeGrafter"/>
</dbReference>
<evidence type="ECO:0000313" key="7">
    <source>
        <dbReference type="EMBL" id="QGX96674.1"/>
    </source>
</evidence>
<dbReference type="SUPFAM" id="SSF54368">
    <property type="entry name" value="Glutamine synthetase, N-terminal domain"/>
    <property type="match status" value="1"/>
</dbReference>
<evidence type="ECO:0000256" key="1">
    <source>
        <dbReference type="ARBA" id="ARBA00009897"/>
    </source>
</evidence>
<dbReference type="PROSITE" id="PS51987">
    <property type="entry name" value="GS_CATALYTIC"/>
    <property type="match status" value="1"/>
</dbReference>
<dbReference type="SMART" id="SM01230">
    <property type="entry name" value="Gln-synt_C"/>
    <property type="match status" value="1"/>
</dbReference>
<dbReference type="InterPro" id="IPR008146">
    <property type="entry name" value="Gln_synth_cat_dom"/>
</dbReference>
<dbReference type="Gene3D" id="3.30.590.10">
    <property type="entry name" value="Glutamine synthetase/guanido kinase, catalytic domain"/>
    <property type="match status" value="1"/>
</dbReference>
<gene>
    <name evidence="7" type="ORF">EI982_12650</name>
</gene>
<evidence type="ECO:0000256" key="4">
    <source>
        <dbReference type="SAM" id="MobiDB-lite"/>
    </source>
</evidence>
<evidence type="ECO:0000313" key="8">
    <source>
        <dbReference type="Proteomes" id="UP000428325"/>
    </source>
</evidence>
<protein>
    <submittedName>
        <fullName evidence="7">Glutamine synthetase</fullName>
    </submittedName>
</protein>
<evidence type="ECO:0000259" key="5">
    <source>
        <dbReference type="PROSITE" id="PS51986"/>
    </source>
</evidence>
<sequence length="429" mass="47532">MERRIESADVDHVFVEFGDINGISRSKQVRADYFLDNWRDGFPMNLLLLVQTPRSEVPTGSGFGAEIDYGDGTVHPDPSTFRRLPWRDDAARVICDLHYDGEPVAAAPRTVLRSVLSRLEAAFDYRWYLGSELEFYLLDPVDGGYEPATDHKHECITWATEAVAPFYDRLTDYADDYGVDLTSLQHEHGPGQLEVLFDYGRPLSQADTTFDFKRLVKRTARLVDQRATFMAKPFGDREGSGYHLHVSAFDGDENVFAPADDGALSTFGRHFVGGVLAHADALTAVGAPTLNAFKRFDPDGFAPYTASWGADNRMTGIRVPRGTPRIENRMPSAGANPYLVAAATLAAGYDGLRRELDPGDPIEGDPTGAAPRLPGSPEAALRALEADSKLTDLLGEDLVRAYTASKRRELESFRETVTDWERTQYVETL</sequence>
<dbReference type="GO" id="GO:0005737">
    <property type="term" value="C:cytoplasm"/>
    <property type="evidence" value="ECO:0007669"/>
    <property type="project" value="TreeGrafter"/>
</dbReference>
<evidence type="ECO:0000256" key="3">
    <source>
        <dbReference type="RuleBase" id="RU000384"/>
    </source>
</evidence>
<feature type="region of interest" description="Disordered" evidence="4">
    <location>
        <begin position="354"/>
        <end position="375"/>
    </location>
</feature>
<keyword evidence="8" id="KW-1185">Reference proteome</keyword>
<feature type="domain" description="GS catalytic" evidence="6">
    <location>
        <begin position="108"/>
        <end position="429"/>
    </location>
</feature>
<dbReference type="Gene3D" id="3.10.20.70">
    <property type="entry name" value="Glutamine synthetase, N-terminal domain"/>
    <property type="match status" value="1"/>
</dbReference>
<proteinExistence type="inferred from homology"/>
<dbReference type="KEGG" id="hra:EI982_12650"/>